<evidence type="ECO:0000313" key="3">
    <source>
        <dbReference type="Proteomes" id="UP001055108"/>
    </source>
</evidence>
<dbReference type="EMBL" id="BPQM01000150">
    <property type="protein sequence ID" value="GJD81634.1"/>
    <property type="molecule type" value="Genomic_DNA"/>
</dbReference>
<sequence length="30" mass="2961">MSDVTDDGSVTSSQACGKPAGMRGASACRD</sequence>
<name>A0AA37HTB7_9HYPH</name>
<keyword evidence="3" id="KW-1185">Reference proteome</keyword>
<reference evidence="2" key="1">
    <citation type="journal article" date="2016" name="Front. Microbiol.">
        <title>Genome Sequence of the Piezophilic, Mesophilic Sulfate-Reducing Bacterium Desulfovibrio indicus J2T.</title>
        <authorList>
            <person name="Cao J."/>
            <person name="Maignien L."/>
            <person name="Shao Z."/>
            <person name="Alain K."/>
            <person name="Jebbar M."/>
        </authorList>
    </citation>
    <scope>NUCLEOTIDE SEQUENCE</scope>
    <source>
        <strain evidence="2">NBRC 103626</strain>
    </source>
</reference>
<dbReference type="AlphaFoldDB" id="A0AA37HTB7"/>
<comment type="caution">
    <text evidence="2">The sequence shown here is derived from an EMBL/GenBank/DDBJ whole genome shotgun (WGS) entry which is preliminary data.</text>
</comment>
<evidence type="ECO:0000256" key="1">
    <source>
        <dbReference type="SAM" id="MobiDB-lite"/>
    </source>
</evidence>
<accession>A0AA37HTB7</accession>
<reference evidence="2" key="2">
    <citation type="submission" date="2021-08" db="EMBL/GenBank/DDBJ databases">
        <authorList>
            <person name="Tani A."/>
            <person name="Ola A."/>
            <person name="Ogura Y."/>
            <person name="Katsura K."/>
            <person name="Hayashi T."/>
        </authorList>
    </citation>
    <scope>NUCLEOTIDE SEQUENCE</scope>
    <source>
        <strain evidence="2">NBRC 103626</strain>
    </source>
</reference>
<feature type="region of interest" description="Disordered" evidence="1">
    <location>
        <begin position="1"/>
        <end position="30"/>
    </location>
</feature>
<organism evidence="2 3">
    <name type="scientific">Methylobacterium gregans</name>
    <dbReference type="NCBI Taxonomy" id="374424"/>
    <lineage>
        <taxon>Bacteria</taxon>
        <taxon>Pseudomonadati</taxon>
        <taxon>Pseudomonadota</taxon>
        <taxon>Alphaproteobacteria</taxon>
        <taxon>Hyphomicrobiales</taxon>
        <taxon>Methylobacteriaceae</taxon>
        <taxon>Methylobacterium</taxon>
    </lineage>
</organism>
<gene>
    <name evidence="2" type="ORF">NBEOAGPD_4888</name>
</gene>
<dbReference type="Proteomes" id="UP001055108">
    <property type="component" value="Unassembled WGS sequence"/>
</dbReference>
<protein>
    <submittedName>
        <fullName evidence="2">Uncharacterized protein</fullName>
    </submittedName>
</protein>
<evidence type="ECO:0000313" key="2">
    <source>
        <dbReference type="EMBL" id="GJD81634.1"/>
    </source>
</evidence>
<proteinExistence type="predicted"/>